<feature type="domain" description="Peptidase A2" evidence="11">
    <location>
        <begin position="758"/>
        <end position="838"/>
    </location>
</feature>
<dbReference type="Gene3D" id="3.50.50.60">
    <property type="entry name" value="FAD/NAD(P)-binding domain"/>
    <property type="match status" value="1"/>
</dbReference>
<evidence type="ECO:0000256" key="10">
    <source>
        <dbReference type="SAM" id="MobiDB-lite"/>
    </source>
</evidence>
<dbReference type="Gene3D" id="3.90.660.10">
    <property type="match status" value="1"/>
</dbReference>
<dbReference type="InterPro" id="IPR043128">
    <property type="entry name" value="Rev_trsase/Diguanyl_cyclase"/>
</dbReference>
<dbReference type="GO" id="GO:0016779">
    <property type="term" value="F:nucleotidyltransferase activity"/>
    <property type="evidence" value="ECO:0007669"/>
    <property type="project" value="UniProtKB-KW"/>
</dbReference>
<evidence type="ECO:0000256" key="1">
    <source>
        <dbReference type="ARBA" id="ARBA00001974"/>
    </source>
</evidence>
<feature type="region of interest" description="Disordered" evidence="10">
    <location>
        <begin position="653"/>
        <end position="686"/>
    </location>
</feature>
<dbReference type="InterPro" id="IPR001878">
    <property type="entry name" value="Znf_CCHC"/>
</dbReference>
<evidence type="ECO:0000259" key="11">
    <source>
        <dbReference type="PROSITE" id="PS50175"/>
    </source>
</evidence>
<feature type="binding site" evidence="8">
    <location>
        <position position="366"/>
    </location>
    <ligand>
        <name>substrate</name>
    </ligand>
</feature>
<evidence type="ECO:0000256" key="9">
    <source>
        <dbReference type="RuleBase" id="RU362067"/>
    </source>
</evidence>
<dbReference type="Proteomes" id="UP000887566">
    <property type="component" value="Unplaced"/>
</dbReference>
<evidence type="ECO:0000256" key="4">
    <source>
        <dbReference type="ARBA" id="ARBA00022722"/>
    </source>
</evidence>
<dbReference type="Gene3D" id="3.10.10.10">
    <property type="entry name" value="HIV Type 1 Reverse Transcriptase, subunit A, domain 1"/>
    <property type="match status" value="1"/>
</dbReference>
<feature type="region of interest" description="Disordered" evidence="10">
    <location>
        <begin position="393"/>
        <end position="429"/>
    </location>
</feature>
<dbReference type="GO" id="GO:0008270">
    <property type="term" value="F:zinc ion binding"/>
    <property type="evidence" value="ECO:0007669"/>
    <property type="project" value="InterPro"/>
</dbReference>
<dbReference type="InterPro" id="IPR036188">
    <property type="entry name" value="FAD/NAD-bd_sf"/>
</dbReference>
<sequence length="1100" mass="123010">METKCDVLVVGAGLAGLTAARELHKKAPHLKVVVLEAKDRVGGRTLTVNLKTANGTDQWDLGGQWVGSTQIHLLNLLKELNIEYYTQYVTGKKLSQIGGTKIRPYSTTLPTAQELRDYSIWEGVDFLMALSRLESMAAKLNPNDVFALPEAARWDGMTLDEWARQNCHTRTMIDSLNLASKCAMGTESKRLNLLFMLYYGRSAGTISDLLEAEGMGAQRYRIKGGSQQLSRMMSDDLGDIVHLQTAVTKIEETAGGLRVLTTSTDGSDKQTVFRCMRIILAVPPSEAGKVNFIPPLPYHKRQLFDGAPQGNLIKFVFTYETAFWREKGYSGEILSTGYTEIPGEILPLCLTYDAVTNHGSAALLGFVHNEQWADRSKEERKIALLKDLNPMARRAQPNGDFTEDGATAAASRPLSAAQRSTALPQPFQSTRESWTHYEERLEIHFELNGISDDRQKVLHLLAAVGSEVYAKVANMCAPVKPRDKPFDEVRAKLKAYFSSKRILLYERRAFYLRSQKEGESLAEYDNALRALADSCDFGVMLDDMLRDRFVLGLRSQEAITRIATEPIDAQHPLTYQRAIDIATSLEVANPPKQFNTIAQIDRRPSTRQAPGGRGKQCMCCGRTDHTRADCKLKDATCHFCKKTGHIQAACLRRQNSGGQQQQQQPRNSFKGRRGKPSTNAIYDSTSTSDNDYDYDYDVVTVNDAQQCYTTIAWITPTVNGKYATRFMIDTGASRTVVVQETWQTWGSPKLSDASCQLTSFMIDTGASRTVVVQETWQTWGSPKLSNASCQLTSYTGDHLDIKGICTVRLQHRGSDVTHQVFVIQQNAGISKNILGRDLLDHLAPEWTVLHKVDNDQVSSVAFGQDWERLFSDYDQLFRPGLGHCTKLKAHIELKPDARPRFFKPRPLPFAIKDKVAADLERQERLGILTKVAHSSWGTPIVPVITANGSIRICGDYKLTLNQQIKIDQYPLPRPNEIFATLTGGEKFSKIDLSEAYLQVELDDNSKQYLTLSTHLGLYRQNRLAMGISSAAAIFQNVMDMVIAGLDMTAVYLDDIIVTGRNDAHHMANLRKLFDRLHDFGLRIKRDKCVFGADSVEYLGH</sequence>
<evidence type="ECO:0000313" key="12">
    <source>
        <dbReference type="Proteomes" id="UP000887566"/>
    </source>
</evidence>
<evidence type="ECO:0000256" key="7">
    <source>
        <dbReference type="ARBA" id="ARBA00023002"/>
    </source>
</evidence>
<keyword evidence="9" id="KW-0285">Flavoprotein</keyword>
<accession>A0A914XRL6</accession>
<dbReference type="GO" id="GO:0019899">
    <property type="term" value="F:enzyme binding"/>
    <property type="evidence" value="ECO:0007669"/>
    <property type="project" value="UniProtKB-ARBA"/>
</dbReference>
<dbReference type="EC" id="1.4.3.-" evidence="9"/>
<dbReference type="SUPFAM" id="SSF56672">
    <property type="entry name" value="DNA/RNA polymerases"/>
    <property type="match status" value="1"/>
</dbReference>
<protein>
    <recommendedName>
        <fullName evidence="9">Amine oxidase</fullName>
        <ecNumber evidence="9">1.4.3.-</ecNumber>
    </recommendedName>
</protein>
<dbReference type="SUPFAM" id="SSF51905">
    <property type="entry name" value="FAD/NAD(P)-binding domain"/>
    <property type="match status" value="1"/>
</dbReference>
<dbReference type="PANTHER" id="PTHR37984:SF5">
    <property type="entry name" value="PROTEIN NYNRIN-LIKE"/>
    <property type="match status" value="1"/>
</dbReference>
<evidence type="ECO:0000256" key="8">
    <source>
        <dbReference type="PIRSR" id="PIRSR601613-1"/>
    </source>
</evidence>
<dbReference type="InterPro" id="IPR001969">
    <property type="entry name" value="Aspartic_peptidase_AS"/>
</dbReference>
<dbReference type="Pfam" id="PF00078">
    <property type="entry name" value="RVT_1"/>
    <property type="match status" value="1"/>
</dbReference>
<feature type="binding site" evidence="8">
    <location>
        <begin position="36"/>
        <end position="37"/>
    </location>
    <ligand>
        <name>FAD</name>
        <dbReference type="ChEBI" id="CHEBI:57692"/>
    </ligand>
</feature>
<evidence type="ECO:0000256" key="3">
    <source>
        <dbReference type="ARBA" id="ARBA00022695"/>
    </source>
</evidence>
<dbReference type="PANTHER" id="PTHR37984">
    <property type="entry name" value="PROTEIN CBG26694"/>
    <property type="match status" value="1"/>
</dbReference>
<dbReference type="SUPFAM" id="SSF57756">
    <property type="entry name" value="Retrovirus zinc finger-like domains"/>
    <property type="match status" value="1"/>
</dbReference>
<dbReference type="SUPFAM" id="SSF54373">
    <property type="entry name" value="FAD-linked reductases, C-terminal domain"/>
    <property type="match status" value="1"/>
</dbReference>
<comment type="similarity">
    <text evidence="9">Belongs to the flavin monoamine oxidase family.</text>
</comment>
<keyword evidence="6" id="KW-0378">Hydrolase</keyword>
<organism evidence="12 13">
    <name type="scientific">Plectus sambesii</name>
    <dbReference type="NCBI Taxonomy" id="2011161"/>
    <lineage>
        <taxon>Eukaryota</taxon>
        <taxon>Metazoa</taxon>
        <taxon>Ecdysozoa</taxon>
        <taxon>Nematoda</taxon>
        <taxon>Chromadorea</taxon>
        <taxon>Plectida</taxon>
        <taxon>Plectina</taxon>
        <taxon>Plectoidea</taxon>
        <taxon>Plectidae</taxon>
        <taxon>Plectus</taxon>
    </lineage>
</organism>
<dbReference type="WBParaSite" id="PSAMB.scaffold920size38566.g9718.t1">
    <property type="protein sequence ID" value="PSAMB.scaffold920size38566.g9718.t1"/>
    <property type="gene ID" value="PSAMB.scaffold920size38566.g9718"/>
</dbReference>
<dbReference type="Pfam" id="PF00077">
    <property type="entry name" value="RVP"/>
    <property type="match status" value="1"/>
</dbReference>
<dbReference type="InterPro" id="IPR036875">
    <property type="entry name" value="Znf_CCHC_sf"/>
</dbReference>
<evidence type="ECO:0000256" key="6">
    <source>
        <dbReference type="ARBA" id="ARBA00022801"/>
    </source>
</evidence>
<dbReference type="GO" id="GO:0008131">
    <property type="term" value="F:primary methylamine oxidase activity"/>
    <property type="evidence" value="ECO:0007669"/>
    <property type="project" value="UniProtKB-ARBA"/>
</dbReference>
<dbReference type="SMART" id="SM00343">
    <property type="entry name" value="ZnF_C2HC"/>
    <property type="match status" value="2"/>
</dbReference>
<dbReference type="Gene3D" id="4.10.60.10">
    <property type="entry name" value="Zinc finger, CCHC-type"/>
    <property type="match status" value="1"/>
</dbReference>
<keyword evidence="3" id="KW-0548">Nucleotidyltransferase</keyword>
<dbReference type="GO" id="GO:0003676">
    <property type="term" value="F:nucleic acid binding"/>
    <property type="evidence" value="ECO:0007669"/>
    <property type="project" value="InterPro"/>
</dbReference>
<dbReference type="AlphaFoldDB" id="A0A914XRL6"/>
<dbReference type="InterPro" id="IPR018061">
    <property type="entry name" value="Retropepsins"/>
</dbReference>
<dbReference type="InterPro" id="IPR021109">
    <property type="entry name" value="Peptidase_aspartic_dom_sf"/>
</dbReference>
<name>A0A914XRL6_9BILA</name>
<dbReference type="InterPro" id="IPR001995">
    <property type="entry name" value="Peptidase_A2_cat"/>
</dbReference>
<reference evidence="13" key="1">
    <citation type="submission" date="2022-11" db="UniProtKB">
        <authorList>
            <consortium name="WormBaseParasite"/>
        </authorList>
    </citation>
    <scope>IDENTIFICATION</scope>
</reference>
<keyword evidence="5" id="KW-0255">Endonuclease</keyword>
<evidence type="ECO:0000313" key="13">
    <source>
        <dbReference type="WBParaSite" id="PSAMB.scaffold920size38566.g9718.t1"/>
    </source>
</evidence>
<keyword evidence="2" id="KW-0808">Transferase</keyword>
<dbReference type="PROSITE" id="PS00141">
    <property type="entry name" value="ASP_PROTEASE"/>
    <property type="match status" value="2"/>
</dbReference>
<dbReference type="Pfam" id="PF01593">
    <property type="entry name" value="Amino_oxidase"/>
    <property type="match status" value="1"/>
</dbReference>
<dbReference type="InterPro" id="IPR043502">
    <property type="entry name" value="DNA/RNA_pol_sf"/>
</dbReference>
<dbReference type="PRINTS" id="PR00757">
    <property type="entry name" value="AMINEOXDASEF"/>
</dbReference>
<comment type="cofactor">
    <cofactor evidence="1 9">
        <name>FAD</name>
        <dbReference type="ChEBI" id="CHEBI:57692"/>
    </cofactor>
</comment>
<evidence type="ECO:0000256" key="5">
    <source>
        <dbReference type="ARBA" id="ARBA00022759"/>
    </source>
</evidence>
<dbReference type="Gene3D" id="3.30.70.270">
    <property type="match status" value="1"/>
</dbReference>
<feature type="compositionally biased region" description="Low complexity" evidence="10">
    <location>
        <begin position="406"/>
        <end position="420"/>
    </location>
</feature>
<keyword evidence="9" id="KW-0274">FAD</keyword>
<dbReference type="GO" id="GO:0004519">
    <property type="term" value="F:endonuclease activity"/>
    <property type="evidence" value="ECO:0007669"/>
    <property type="project" value="UniProtKB-KW"/>
</dbReference>
<dbReference type="InterPro" id="IPR001613">
    <property type="entry name" value="Flavin_amine_oxidase"/>
</dbReference>
<proteinExistence type="inferred from homology"/>
<keyword evidence="12" id="KW-1185">Reference proteome</keyword>
<dbReference type="CDD" id="cd01647">
    <property type="entry name" value="RT_LTR"/>
    <property type="match status" value="1"/>
</dbReference>
<dbReference type="InterPro" id="IPR050951">
    <property type="entry name" value="Retrovirus_Pol_polyprotein"/>
</dbReference>
<keyword evidence="4" id="KW-0540">Nuclease</keyword>
<evidence type="ECO:0000256" key="2">
    <source>
        <dbReference type="ARBA" id="ARBA00022679"/>
    </source>
</evidence>
<dbReference type="InterPro" id="IPR000477">
    <property type="entry name" value="RT_dom"/>
</dbReference>
<dbReference type="InterPro" id="IPR002937">
    <property type="entry name" value="Amino_oxidase"/>
</dbReference>
<keyword evidence="7 9" id="KW-0560">Oxidoreductase</keyword>
<dbReference type="PROSITE" id="PS50175">
    <property type="entry name" value="ASP_PROT_RETROV"/>
    <property type="match status" value="1"/>
</dbReference>
<dbReference type="GO" id="GO:0004190">
    <property type="term" value="F:aspartic-type endopeptidase activity"/>
    <property type="evidence" value="ECO:0007669"/>
    <property type="project" value="InterPro"/>
</dbReference>
<dbReference type="Gene3D" id="2.40.70.10">
    <property type="entry name" value="Acid Proteases"/>
    <property type="match status" value="1"/>
</dbReference>
<dbReference type="GO" id="GO:0006508">
    <property type="term" value="P:proteolysis"/>
    <property type="evidence" value="ECO:0007669"/>
    <property type="project" value="InterPro"/>
</dbReference>
<feature type="binding site" evidence="8">
    <location>
        <position position="247"/>
    </location>
    <ligand>
        <name>FAD</name>
        <dbReference type="ChEBI" id="CHEBI:57692"/>
    </ligand>
</feature>
<dbReference type="SUPFAM" id="SSF50630">
    <property type="entry name" value="Acid proteases"/>
    <property type="match status" value="1"/>
</dbReference>
<dbReference type="Gene3D" id="1.10.405.10">
    <property type="entry name" value="Guanine Nucleotide Dissociation Inhibitor, domain 1"/>
    <property type="match status" value="1"/>
</dbReference>